<dbReference type="InterPro" id="IPR021565">
    <property type="entry name" value="Rbsn_Rab-bd"/>
</dbReference>
<dbReference type="PROSITE" id="PS50178">
    <property type="entry name" value="ZF_FYVE"/>
    <property type="match status" value="1"/>
</dbReference>
<dbReference type="InterPro" id="IPR036531">
    <property type="entry name" value="Rbsn_Rab-bd_sf"/>
</dbReference>
<evidence type="ECO:0000313" key="2">
    <source>
        <dbReference type="EMBL" id="CAH1784686.1"/>
    </source>
</evidence>
<reference evidence="2" key="1">
    <citation type="submission" date="2022-03" db="EMBL/GenBank/DDBJ databases">
        <authorList>
            <person name="Martin C."/>
        </authorList>
    </citation>
    <scope>NUCLEOTIDE SEQUENCE</scope>
</reference>
<dbReference type="EMBL" id="CAIIXF020000005">
    <property type="protein sequence ID" value="CAH1784686.1"/>
    <property type="molecule type" value="Genomic_DNA"/>
</dbReference>
<dbReference type="CDD" id="cd15716">
    <property type="entry name" value="FYVE_RBNS5"/>
    <property type="match status" value="1"/>
</dbReference>
<accession>A0A8J1T6J9</accession>
<feature type="region of interest" description="Disordered" evidence="1">
    <location>
        <begin position="65"/>
        <end position="100"/>
    </location>
</feature>
<dbReference type="SUPFAM" id="SSF57903">
    <property type="entry name" value="FYVE/PHD zinc finger"/>
    <property type="match status" value="1"/>
</dbReference>
<evidence type="ECO:0000313" key="3">
    <source>
        <dbReference type="Proteomes" id="UP000749559"/>
    </source>
</evidence>
<dbReference type="AlphaFoldDB" id="A0A8J1T6J9"/>
<dbReference type="InterPro" id="IPR013083">
    <property type="entry name" value="Znf_RING/FYVE/PHD"/>
</dbReference>
<evidence type="ECO:0000256" key="1">
    <source>
        <dbReference type="SAM" id="MobiDB-lite"/>
    </source>
</evidence>
<dbReference type="GO" id="GO:0046872">
    <property type="term" value="F:metal ion binding"/>
    <property type="evidence" value="ECO:0007669"/>
    <property type="project" value="InterPro"/>
</dbReference>
<dbReference type="Gene3D" id="4.10.860.20">
    <property type="entry name" value="Rabenosyn, Rab binding domain"/>
    <property type="match status" value="1"/>
</dbReference>
<organism evidence="2 3">
    <name type="scientific">Owenia fusiformis</name>
    <name type="common">Polychaete worm</name>
    <dbReference type="NCBI Taxonomy" id="6347"/>
    <lineage>
        <taxon>Eukaryota</taxon>
        <taxon>Metazoa</taxon>
        <taxon>Spiralia</taxon>
        <taxon>Lophotrochozoa</taxon>
        <taxon>Annelida</taxon>
        <taxon>Polychaeta</taxon>
        <taxon>Sedentaria</taxon>
        <taxon>Canalipalpata</taxon>
        <taxon>Sabellida</taxon>
        <taxon>Oweniida</taxon>
        <taxon>Oweniidae</taxon>
        <taxon>Owenia</taxon>
    </lineage>
</organism>
<dbReference type="Gene3D" id="3.30.40.10">
    <property type="entry name" value="Zinc/RING finger domain, C3HC4 (zinc finger)"/>
    <property type="match status" value="1"/>
</dbReference>
<dbReference type="Proteomes" id="UP000749559">
    <property type="component" value="Unassembled WGS sequence"/>
</dbReference>
<gene>
    <name evidence="2" type="ORF">OFUS_LOCUS10839</name>
</gene>
<dbReference type="InterPro" id="IPR017455">
    <property type="entry name" value="Znf_FYVE-rel"/>
</dbReference>
<dbReference type="SUPFAM" id="SSF140125">
    <property type="entry name" value="Rabenosyn-5 Rab-binding domain-like"/>
    <property type="match status" value="1"/>
</dbReference>
<dbReference type="InterPro" id="IPR011011">
    <property type="entry name" value="Znf_FYVE_PHD"/>
</dbReference>
<dbReference type="PROSITE" id="PS00028">
    <property type="entry name" value="ZINC_FINGER_C2H2_1"/>
    <property type="match status" value="1"/>
</dbReference>
<dbReference type="Pfam" id="PF11464">
    <property type="entry name" value="Rbsn"/>
    <property type="match status" value="1"/>
</dbReference>
<dbReference type="Pfam" id="PF01363">
    <property type="entry name" value="FYVE"/>
    <property type="match status" value="1"/>
</dbReference>
<sequence length="510" mass="57982">MGEVREGFLCPMCMQDLGTVVQLQDHFEVAHSNEDKKVVEQLKGLFAKAKKKILNKQESEESILYNADPTGSGPSSLEPPGGSSTTLGGTGAISGIDPSMWEPQELGITRSHTDYMKRIRDARIDRFVVETNKLLIRLDKLIGPDCPQDAGKRKAYEKSIVQWAPDKDVAFCITCGKKFGLMVRRHHCRLCGGIMCNKCSQFLPFELAQTLTNPAYVPENEMGMGFKRSGSNTSLNSMISPEGEQHMRTCCECRKLLELRYKQQLQRTTKPILVQFYEKLRMNVDKAESMLPKYLEMAESLSAGENTYRLPEAQDLRTKVLKLYEAIDVISKRIAGLGMNQEELPSPKTQKLQKTVRAFASMYLQEHMMGLQPLPNEQELKKLQEARKIEIERRIAQERQIMIEREQKRLEEKQRKVREKGHVRNQSADSGLPSGGGAAKREGSGGWKPMEVQTRETDDDPMVQQMNIIRGYIKQALDAERMSEVEMFQTNLKELQQAYLAQQSMKARPK</sequence>
<keyword evidence="3" id="KW-1185">Reference proteome</keyword>
<dbReference type="InterPro" id="IPR013087">
    <property type="entry name" value="Znf_C2H2_type"/>
</dbReference>
<dbReference type="PANTHER" id="PTHR13510">
    <property type="entry name" value="FYVE-FINGER-CONTAINING RAB5 EFFECTOR PROTEIN RABENOSYN-5-RELATED"/>
    <property type="match status" value="1"/>
</dbReference>
<dbReference type="SMART" id="SM00064">
    <property type="entry name" value="FYVE"/>
    <property type="match status" value="1"/>
</dbReference>
<dbReference type="InterPro" id="IPR000306">
    <property type="entry name" value="Znf_FYVE"/>
</dbReference>
<dbReference type="PROSITE" id="PS50157">
    <property type="entry name" value="ZINC_FINGER_C2H2_2"/>
    <property type="match status" value="1"/>
</dbReference>
<feature type="region of interest" description="Disordered" evidence="1">
    <location>
        <begin position="412"/>
        <end position="459"/>
    </location>
</feature>
<dbReference type="OrthoDB" id="166134at2759"/>
<feature type="compositionally biased region" description="Low complexity" evidence="1">
    <location>
        <begin position="69"/>
        <end position="87"/>
    </location>
</feature>
<dbReference type="PANTHER" id="PTHR13510:SF44">
    <property type="entry name" value="RABENOSYN-5"/>
    <property type="match status" value="1"/>
</dbReference>
<protein>
    <submittedName>
        <fullName evidence="2">Uncharacterized protein</fullName>
    </submittedName>
</protein>
<comment type="caution">
    <text evidence="2">The sequence shown here is derived from an EMBL/GenBank/DDBJ whole genome shotgun (WGS) entry which is preliminary data.</text>
</comment>
<name>A0A8J1T6J9_OWEFU</name>
<dbReference type="InterPro" id="IPR052727">
    <property type="entry name" value="Rab4/Rab5_effector"/>
</dbReference>
<proteinExistence type="predicted"/>